<evidence type="ECO:0000313" key="3">
    <source>
        <dbReference type="EMBL" id="PBK97562.1"/>
    </source>
</evidence>
<dbReference type="EMBL" id="KZ293649">
    <property type="protein sequence ID" value="PBK97562.1"/>
    <property type="molecule type" value="Genomic_DNA"/>
</dbReference>
<organism evidence="3 4">
    <name type="scientific">Armillaria gallica</name>
    <name type="common">Bulbous honey fungus</name>
    <name type="synonym">Armillaria bulbosa</name>
    <dbReference type="NCBI Taxonomy" id="47427"/>
    <lineage>
        <taxon>Eukaryota</taxon>
        <taxon>Fungi</taxon>
        <taxon>Dikarya</taxon>
        <taxon>Basidiomycota</taxon>
        <taxon>Agaricomycotina</taxon>
        <taxon>Agaricomycetes</taxon>
        <taxon>Agaricomycetidae</taxon>
        <taxon>Agaricales</taxon>
        <taxon>Marasmiineae</taxon>
        <taxon>Physalacriaceae</taxon>
        <taxon>Armillaria</taxon>
    </lineage>
</organism>
<evidence type="ECO:0000256" key="1">
    <source>
        <dbReference type="ARBA" id="ARBA00022664"/>
    </source>
</evidence>
<proteinExistence type="predicted"/>
<dbReference type="STRING" id="47427.A0A2H3E1J4"/>
<gene>
    <name evidence="3" type="ORF">ARMGADRAFT_1076028</name>
</gene>
<name>A0A2H3E1J4_ARMGA</name>
<dbReference type="InParanoid" id="A0A2H3E1J4"/>
<reference evidence="4" key="1">
    <citation type="journal article" date="2017" name="Nat. Ecol. Evol.">
        <title>Genome expansion and lineage-specific genetic innovations in the forest pathogenic fungi Armillaria.</title>
        <authorList>
            <person name="Sipos G."/>
            <person name="Prasanna A.N."/>
            <person name="Walter M.C."/>
            <person name="O'Connor E."/>
            <person name="Balint B."/>
            <person name="Krizsan K."/>
            <person name="Kiss B."/>
            <person name="Hess J."/>
            <person name="Varga T."/>
            <person name="Slot J."/>
            <person name="Riley R."/>
            <person name="Boka B."/>
            <person name="Rigling D."/>
            <person name="Barry K."/>
            <person name="Lee J."/>
            <person name="Mihaltcheva S."/>
            <person name="LaButti K."/>
            <person name="Lipzen A."/>
            <person name="Waldron R."/>
            <person name="Moloney N.M."/>
            <person name="Sperisen C."/>
            <person name="Kredics L."/>
            <person name="Vagvoelgyi C."/>
            <person name="Patrignani A."/>
            <person name="Fitzpatrick D."/>
            <person name="Nagy I."/>
            <person name="Doyle S."/>
            <person name="Anderson J.B."/>
            <person name="Grigoriev I.V."/>
            <person name="Gueldener U."/>
            <person name="Muensterkoetter M."/>
            <person name="Nagy L.G."/>
        </authorList>
    </citation>
    <scope>NUCLEOTIDE SEQUENCE [LARGE SCALE GENOMIC DNA]</scope>
    <source>
        <strain evidence="4">Ar21-2</strain>
    </source>
</reference>
<evidence type="ECO:0000313" key="4">
    <source>
        <dbReference type="Proteomes" id="UP000217790"/>
    </source>
</evidence>
<accession>A0A2H3E1J4</accession>
<feature type="region of interest" description="Disordered" evidence="2">
    <location>
        <begin position="1"/>
        <end position="26"/>
    </location>
</feature>
<dbReference type="GO" id="GO:0003676">
    <property type="term" value="F:nucleic acid binding"/>
    <property type="evidence" value="ECO:0007669"/>
    <property type="project" value="InterPro"/>
</dbReference>
<evidence type="ECO:0008006" key="5">
    <source>
        <dbReference type="Google" id="ProtNLM"/>
    </source>
</evidence>
<dbReference type="InterPro" id="IPR036875">
    <property type="entry name" value="Znf_CCHC_sf"/>
</dbReference>
<dbReference type="GO" id="GO:0006397">
    <property type="term" value="P:mRNA processing"/>
    <property type="evidence" value="ECO:0007669"/>
    <property type="project" value="UniProtKB-KW"/>
</dbReference>
<evidence type="ECO:0000256" key="2">
    <source>
        <dbReference type="SAM" id="MobiDB-lite"/>
    </source>
</evidence>
<sequence>MNINAIGSKGNAVKKAEPGHNKANPGENRKQKVIICFQCGQEGHIATNTRCLEASKKPLYAQMRAAHSIIPDAMAETVGAEDHLEDGDETGGETYDTVEMEFYDQENESDDGDRTEDEHFNWMHVHTPQLVEEDEDTEDEVVYGNPMAEHRESLRTIPLFKFGGLIPDVVLISSHTL</sequence>
<protein>
    <recommendedName>
        <fullName evidence="5">CCHC-type domain-containing protein</fullName>
    </recommendedName>
</protein>
<keyword evidence="4" id="KW-1185">Reference proteome</keyword>
<dbReference type="Proteomes" id="UP000217790">
    <property type="component" value="Unassembled WGS sequence"/>
</dbReference>
<keyword evidence="1" id="KW-0507">mRNA processing</keyword>
<dbReference type="GO" id="GO:0008270">
    <property type="term" value="F:zinc ion binding"/>
    <property type="evidence" value="ECO:0007669"/>
    <property type="project" value="InterPro"/>
</dbReference>
<dbReference type="AlphaFoldDB" id="A0A2H3E1J4"/>
<dbReference type="SUPFAM" id="SSF57756">
    <property type="entry name" value="Retrovirus zinc finger-like domains"/>
    <property type="match status" value="1"/>
</dbReference>